<keyword evidence="8" id="KW-0067">ATP-binding</keyword>
<dbReference type="Gene3D" id="3.30.420.10">
    <property type="entry name" value="Ribonuclease H-like superfamily/Ribonuclease H"/>
    <property type="match status" value="1"/>
</dbReference>
<dbReference type="InterPro" id="IPR012337">
    <property type="entry name" value="RNaseH-like_sf"/>
</dbReference>
<organism evidence="8 9">
    <name type="scientific">Nonlabens ulvanivorans</name>
    <name type="common">Persicivirga ulvanivorans</name>
    <dbReference type="NCBI Taxonomy" id="906888"/>
    <lineage>
        <taxon>Bacteria</taxon>
        <taxon>Pseudomonadati</taxon>
        <taxon>Bacteroidota</taxon>
        <taxon>Flavobacteriia</taxon>
        <taxon>Flavobacteriales</taxon>
        <taxon>Flavobacteriaceae</taxon>
        <taxon>Nonlabens</taxon>
    </lineage>
</organism>
<comment type="catalytic activity">
    <reaction evidence="5">
        <text>Couples ATP hydrolysis with the unwinding of duplex DNA by translocating in the 3'-5' direction.</text>
        <dbReference type="EC" id="5.6.2.4"/>
    </reaction>
</comment>
<name>A0A090QEW5_NONUL</name>
<dbReference type="PANTHER" id="PTHR13710:SF105">
    <property type="entry name" value="ATP-DEPENDENT DNA HELICASE Q1"/>
    <property type="match status" value="1"/>
</dbReference>
<dbReference type="AlphaFoldDB" id="A0A090QEW5"/>
<dbReference type="PANTHER" id="PTHR13710">
    <property type="entry name" value="DNA HELICASE RECQ FAMILY MEMBER"/>
    <property type="match status" value="1"/>
</dbReference>
<dbReference type="CDD" id="cd17920">
    <property type="entry name" value="DEXHc_RecQ"/>
    <property type="match status" value="1"/>
</dbReference>
<evidence type="ECO:0000256" key="6">
    <source>
        <dbReference type="ARBA" id="ARBA00034808"/>
    </source>
</evidence>
<dbReference type="GO" id="GO:0043590">
    <property type="term" value="C:bacterial nucleoid"/>
    <property type="evidence" value="ECO:0007669"/>
    <property type="project" value="TreeGrafter"/>
</dbReference>
<feature type="domain" description="Helicase ATP-binding" evidence="7">
    <location>
        <begin position="273"/>
        <end position="453"/>
    </location>
</feature>
<dbReference type="SUPFAM" id="SSF53098">
    <property type="entry name" value="Ribonuclease H-like"/>
    <property type="match status" value="1"/>
</dbReference>
<evidence type="ECO:0000256" key="5">
    <source>
        <dbReference type="ARBA" id="ARBA00034617"/>
    </source>
</evidence>
<reference evidence="8 9" key="1">
    <citation type="journal article" date="2014" name="Genome Announc.">
        <title>Draft Genome Sequences of Marine Flavobacterium Nonlabens Strains NR17, NR24, NR27, NR32, NR33, and Ara13.</title>
        <authorList>
            <person name="Nakanishi M."/>
            <person name="Meirelles P."/>
            <person name="Suzuki R."/>
            <person name="Takatani N."/>
            <person name="Mino S."/>
            <person name="Suda W."/>
            <person name="Oshima K."/>
            <person name="Hattori M."/>
            <person name="Ohkuma M."/>
            <person name="Hosokawa M."/>
            <person name="Miyashita K."/>
            <person name="Thompson F.L."/>
            <person name="Niwa A."/>
            <person name="Sawabe T."/>
            <person name="Sawabe T."/>
        </authorList>
    </citation>
    <scope>NUCLEOTIDE SEQUENCE [LARGE SCALE GENOMIC DNA]</scope>
    <source>
        <strain evidence="9">JCM19314</strain>
    </source>
</reference>
<dbReference type="PROSITE" id="PS51192">
    <property type="entry name" value="HELICASE_ATP_BIND_1"/>
    <property type="match status" value="1"/>
</dbReference>
<dbReference type="GO" id="GO:0030894">
    <property type="term" value="C:replisome"/>
    <property type="evidence" value="ECO:0007669"/>
    <property type="project" value="TreeGrafter"/>
</dbReference>
<keyword evidence="3" id="KW-0238">DNA-binding</keyword>
<dbReference type="SUPFAM" id="SSF52540">
    <property type="entry name" value="P-loop containing nucleoside triphosphate hydrolases"/>
    <property type="match status" value="1"/>
</dbReference>
<keyword evidence="2" id="KW-0378">Hydrolase</keyword>
<dbReference type="Pfam" id="PF00270">
    <property type="entry name" value="DEAD"/>
    <property type="match status" value="1"/>
</dbReference>
<keyword evidence="4" id="KW-0413">Isomerase</keyword>
<gene>
    <name evidence="8" type="ORF">JCM19314_1820</name>
</gene>
<dbReference type="GO" id="GO:0006281">
    <property type="term" value="P:DNA repair"/>
    <property type="evidence" value="ECO:0007669"/>
    <property type="project" value="TreeGrafter"/>
</dbReference>
<dbReference type="EC" id="5.6.2.4" evidence="6"/>
<accession>A0A090QEW5</accession>
<dbReference type="GO" id="GO:0016787">
    <property type="term" value="F:hydrolase activity"/>
    <property type="evidence" value="ECO:0007669"/>
    <property type="project" value="UniProtKB-KW"/>
</dbReference>
<dbReference type="Gene3D" id="3.40.50.300">
    <property type="entry name" value="P-loop containing nucleotide triphosphate hydrolases"/>
    <property type="match status" value="1"/>
</dbReference>
<dbReference type="InterPro" id="IPR002464">
    <property type="entry name" value="DNA/RNA_helicase_DEAH_CS"/>
</dbReference>
<keyword evidence="8" id="KW-0547">Nucleotide-binding</keyword>
<evidence type="ECO:0000256" key="4">
    <source>
        <dbReference type="ARBA" id="ARBA00023235"/>
    </source>
</evidence>
<dbReference type="GO" id="GO:0003677">
    <property type="term" value="F:DNA binding"/>
    <property type="evidence" value="ECO:0007669"/>
    <property type="project" value="UniProtKB-KW"/>
</dbReference>
<dbReference type="GO" id="GO:0009378">
    <property type="term" value="F:four-way junction helicase activity"/>
    <property type="evidence" value="ECO:0007669"/>
    <property type="project" value="TreeGrafter"/>
</dbReference>
<proteinExistence type="inferred from homology"/>
<dbReference type="GO" id="GO:0043138">
    <property type="term" value="F:3'-5' DNA helicase activity"/>
    <property type="evidence" value="ECO:0007669"/>
    <property type="project" value="UniProtKB-EC"/>
</dbReference>
<dbReference type="PROSITE" id="PS00690">
    <property type="entry name" value="DEAH_ATP_HELICASE"/>
    <property type="match status" value="1"/>
</dbReference>
<dbReference type="InterPro" id="IPR036397">
    <property type="entry name" value="RNaseH_sf"/>
</dbReference>
<dbReference type="GO" id="GO:0006310">
    <property type="term" value="P:DNA recombination"/>
    <property type="evidence" value="ECO:0007669"/>
    <property type="project" value="TreeGrafter"/>
</dbReference>
<dbReference type="InterPro" id="IPR027417">
    <property type="entry name" value="P-loop_NTPase"/>
</dbReference>
<evidence type="ECO:0000259" key="7">
    <source>
        <dbReference type="PROSITE" id="PS51192"/>
    </source>
</evidence>
<dbReference type="GO" id="GO:0005737">
    <property type="term" value="C:cytoplasm"/>
    <property type="evidence" value="ECO:0007669"/>
    <property type="project" value="TreeGrafter"/>
</dbReference>
<sequence length="525" mass="60249">MQNVLFLDIETNPKSKSVDYGAVFNGQELHARNTAKLEQWIKEAKYICGHNIIAHDIPELIKKLGSSIFQNKKYVDTLLWSPLLFVKRPNHKLTKGYRIVNPSEVNNPLSDCKLTEDYLIKELNRFNDLSDAEKSIYYTLLKDQPSFNAFFDLVGFSNNDVEKTSIDELLRKTVCSNVRLERFIEKNSIELSYVFTLLKLGDKDAVLPPWVQHKFPEAERILNQIRFNACDDTNCSYCQNQLNPKKALQEYFNYSDFRKFEESRVVSLQEQAVRAGLTRESFVAVFPTGGGKSLTFQLPALMRGSCTRHLTVVISPLISLMKDQVDNLRDRFGITRAVAINGLLSPLERQEAFEMVSDGRADLLYLSPESLRSPSIYRLILSRSIGRFVIDEAHCFSSWGQDFRVDYLFIADFIKKIEKEKNSYQIPVSCFTATAKPQVIKDIKFYFEDRLGLELNEYITSKGRTNLSYEVVNVEDADRKMAHLLPILETCEKPVIIYASRTKRVEEIAGLINEAGFDATFFMAN</sequence>
<dbReference type="Proteomes" id="UP000029226">
    <property type="component" value="Unassembled WGS sequence"/>
</dbReference>
<comment type="similarity">
    <text evidence="1">Belongs to the helicase family. RecQ subfamily.</text>
</comment>
<evidence type="ECO:0000313" key="8">
    <source>
        <dbReference type="EMBL" id="GAL00783.1"/>
    </source>
</evidence>
<evidence type="ECO:0000256" key="3">
    <source>
        <dbReference type="ARBA" id="ARBA00023125"/>
    </source>
</evidence>
<comment type="caution">
    <text evidence="8">The sequence shown here is derived from an EMBL/GenBank/DDBJ whole genome shotgun (WGS) entry which is preliminary data.</text>
</comment>
<dbReference type="EMBL" id="BBMM01000006">
    <property type="protein sequence ID" value="GAL00783.1"/>
    <property type="molecule type" value="Genomic_DNA"/>
</dbReference>
<protein>
    <recommendedName>
        <fullName evidence="6">DNA 3'-5' helicase</fullName>
        <ecNumber evidence="6">5.6.2.4</ecNumber>
    </recommendedName>
</protein>
<evidence type="ECO:0000256" key="1">
    <source>
        <dbReference type="ARBA" id="ARBA00005446"/>
    </source>
</evidence>
<dbReference type="SMART" id="SM00487">
    <property type="entry name" value="DEXDc"/>
    <property type="match status" value="1"/>
</dbReference>
<dbReference type="GO" id="GO:0005524">
    <property type="term" value="F:ATP binding"/>
    <property type="evidence" value="ECO:0007669"/>
    <property type="project" value="InterPro"/>
</dbReference>
<evidence type="ECO:0000313" key="9">
    <source>
        <dbReference type="Proteomes" id="UP000029226"/>
    </source>
</evidence>
<keyword evidence="8" id="KW-0347">Helicase</keyword>
<dbReference type="InterPro" id="IPR014001">
    <property type="entry name" value="Helicase_ATP-bd"/>
</dbReference>
<dbReference type="InterPro" id="IPR011545">
    <property type="entry name" value="DEAD/DEAH_box_helicase_dom"/>
</dbReference>
<evidence type="ECO:0000256" key="2">
    <source>
        <dbReference type="ARBA" id="ARBA00022801"/>
    </source>
</evidence>